<keyword evidence="2" id="KW-1185">Reference proteome</keyword>
<gene>
    <name evidence="1" type="ORF">SAMN05216297_101226</name>
</gene>
<dbReference type="AlphaFoldDB" id="A0A1I1K3H0"/>
<proteinExistence type="predicted"/>
<evidence type="ECO:0000313" key="1">
    <source>
        <dbReference type="EMBL" id="SFC55135.1"/>
    </source>
</evidence>
<dbReference type="EMBL" id="FOMH01000001">
    <property type="protein sequence ID" value="SFC55135.1"/>
    <property type="molecule type" value="Genomic_DNA"/>
</dbReference>
<sequence length="54" mass="6346">MIGIDFLKKHKSQDIICEILTQSKVLYIIDFTEKRRGMVKMYEVNSNNVCHVSE</sequence>
<dbReference type="STRING" id="739143.SAMN05216297_101226"/>
<protein>
    <submittedName>
        <fullName evidence="1">Uncharacterized protein</fullName>
    </submittedName>
</protein>
<organism evidence="1 2">
    <name type="scientific">Flavobacterium phragmitis</name>
    <dbReference type="NCBI Taxonomy" id="739143"/>
    <lineage>
        <taxon>Bacteria</taxon>
        <taxon>Pseudomonadati</taxon>
        <taxon>Bacteroidota</taxon>
        <taxon>Flavobacteriia</taxon>
        <taxon>Flavobacteriales</taxon>
        <taxon>Flavobacteriaceae</taxon>
        <taxon>Flavobacterium</taxon>
    </lineage>
</organism>
<name>A0A1I1K3H0_9FLAO</name>
<evidence type="ECO:0000313" key="2">
    <source>
        <dbReference type="Proteomes" id="UP000199672"/>
    </source>
</evidence>
<reference evidence="2" key="1">
    <citation type="submission" date="2016-10" db="EMBL/GenBank/DDBJ databases">
        <authorList>
            <person name="Varghese N."/>
            <person name="Submissions S."/>
        </authorList>
    </citation>
    <scope>NUCLEOTIDE SEQUENCE [LARGE SCALE GENOMIC DNA]</scope>
    <source>
        <strain evidence="2">CGMCC 1.10370</strain>
    </source>
</reference>
<dbReference type="Proteomes" id="UP000199672">
    <property type="component" value="Unassembled WGS sequence"/>
</dbReference>
<accession>A0A1I1K3H0</accession>